<name>A0A6C0JAQ9_9ZZZZ</name>
<dbReference type="AlphaFoldDB" id="A0A6C0JAQ9"/>
<proteinExistence type="predicted"/>
<dbReference type="EMBL" id="MN740362">
    <property type="protein sequence ID" value="QHU02739.1"/>
    <property type="molecule type" value="Genomic_DNA"/>
</dbReference>
<accession>A0A6C0JAQ9</accession>
<evidence type="ECO:0000313" key="1">
    <source>
        <dbReference type="EMBL" id="QHU02739.1"/>
    </source>
</evidence>
<organism evidence="1">
    <name type="scientific">viral metagenome</name>
    <dbReference type="NCBI Taxonomy" id="1070528"/>
    <lineage>
        <taxon>unclassified sequences</taxon>
        <taxon>metagenomes</taxon>
        <taxon>organismal metagenomes</taxon>
    </lineage>
</organism>
<reference evidence="1" key="1">
    <citation type="journal article" date="2020" name="Nature">
        <title>Giant virus diversity and host interactions through global metagenomics.</title>
        <authorList>
            <person name="Schulz F."/>
            <person name="Roux S."/>
            <person name="Paez-Espino D."/>
            <person name="Jungbluth S."/>
            <person name="Walsh D.A."/>
            <person name="Denef V.J."/>
            <person name="McMahon K.D."/>
            <person name="Konstantinidis K.T."/>
            <person name="Eloe-Fadrosh E.A."/>
            <person name="Kyrpides N.C."/>
            <person name="Woyke T."/>
        </authorList>
    </citation>
    <scope>NUCLEOTIDE SEQUENCE</scope>
    <source>
        <strain evidence="1">GVMAG-M-3300025880-76</strain>
    </source>
</reference>
<protein>
    <submittedName>
        <fullName evidence="1">Uncharacterized protein</fullName>
    </submittedName>
</protein>
<sequence length="177" mass="20610">MMNQFISLGNKAFLWNILNENKMFDQYSNTDFETIKTIFEEKINDIRRIHTPGNKETILELNRYFLTQFKYSLLHLNSRTSVNALSESSIATVSGETTPITNINTVTNEREYENYVPDDGKFDKVNEAITEFENKQTIMYNQIQRLTARIAKVEAEQITTSEINIKHQGLSSSLRWI</sequence>